<evidence type="ECO:0000313" key="3">
    <source>
        <dbReference type="Proteomes" id="UP000199582"/>
    </source>
</evidence>
<gene>
    <name evidence="2" type="ORF">SAMN05443999_101246</name>
</gene>
<evidence type="ECO:0000313" key="2">
    <source>
        <dbReference type="EMBL" id="SEK34042.1"/>
    </source>
</evidence>
<feature type="domain" description="Phage head morphogenesis" evidence="1">
    <location>
        <begin position="57"/>
        <end position="186"/>
    </location>
</feature>
<name>A0A1H7GB46_9RHOB</name>
<evidence type="ECO:0000259" key="1">
    <source>
        <dbReference type="Pfam" id="PF04233"/>
    </source>
</evidence>
<dbReference type="RefSeq" id="WP_093030781.1">
    <property type="nucleotide sequence ID" value="NZ_FOAG01000001.1"/>
</dbReference>
<dbReference type="OrthoDB" id="9813502at2"/>
<sequence length="442" mass="49316">MIDRLKRLRPEDALSFFRAKGLAAPNRRFDHRDVWRNEHASNFVVAKAMRIEVLELIRAELDRALADGGTLRTFSEALEPQLKKLGWWGQGSERDPLTGELKNVQLGSRRRLKVIFNANMRAAHAAGKWARIERIKDALPFLRYVQIERATKRADHAIYHDLVLPVDDPAWERIYPPNGWNCGCTVQQMSQAMLDRRGLSVTEDFRLQERDVLNRRSGEIERIALGVDPAWDGNAGKAWLDLSGRHAAISGGLPAAAAATELGFAARARLFGLAEGREHMGMFDLATGQEIDWNIGRGDRVRLTGTMLTQLAAGRQLGLVHNHPSSHPLSPTDMDLMFRRNVASILAVGHDGSLYRAVRLSSARVSVVGFQDVAGEMIDEIVPDLNPTDRDHAIRLIVLEVLRAQGLILYSESPGARALAVRQRVGRPVAEVVRAINEMLEE</sequence>
<dbReference type="Pfam" id="PF04233">
    <property type="entry name" value="Phage_Mu_F"/>
    <property type="match status" value="1"/>
</dbReference>
<reference evidence="2 3" key="1">
    <citation type="submission" date="2016-10" db="EMBL/GenBank/DDBJ databases">
        <authorList>
            <person name="de Groot N.N."/>
        </authorList>
    </citation>
    <scope>NUCLEOTIDE SEQUENCE [LARGE SCALE GENOMIC DNA]</scope>
    <source>
        <strain evidence="2 3">DSM 100674</strain>
    </source>
</reference>
<dbReference type="InterPro" id="IPR006528">
    <property type="entry name" value="Phage_head_morphogenesis_dom"/>
</dbReference>
<dbReference type="STRING" id="1287727.SAMN05443999_101246"/>
<proteinExistence type="predicted"/>
<organism evidence="2 3">
    <name type="scientific">Roseovarius azorensis</name>
    <dbReference type="NCBI Taxonomy" id="1287727"/>
    <lineage>
        <taxon>Bacteria</taxon>
        <taxon>Pseudomonadati</taxon>
        <taxon>Pseudomonadota</taxon>
        <taxon>Alphaproteobacteria</taxon>
        <taxon>Rhodobacterales</taxon>
        <taxon>Roseobacteraceae</taxon>
        <taxon>Roseovarius</taxon>
    </lineage>
</organism>
<protein>
    <submittedName>
        <fullName evidence="2">Phage Mu protein F like protein</fullName>
    </submittedName>
</protein>
<accession>A0A1H7GB46</accession>
<dbReference type="Proteomes" id="UP000199582">
    <property type="component" value="Unassembled WGS sequence"/>
</dbReference>
<keyword evidence="3" id="KW-1185">Reference proteome</keyword>
<dbReference type="EMBL" id="FOAG01000001">
    <property type="protein sequence ID" value="SEK34042.1"/>
    <property type="molecule type" value="Genomic_DNA"/>
</dbReference>
<dbReference type="AlphaFoldDB" id="A0A1H7GB46"/>